<dbReference type="AlphaFoldDB" id="A0A1D2YW78"/>
<dbReference type="Proteomes" id="UP000243739">
    <property type="component" value="Unassembled WGS sequence"/>
</dbReference>
<comment type="caution">
    <text evidence="1">The sequence shown here is derived from an EMBL/GenBank/DDBJ whole genome shotgun (WGS) entry which is preliminary data.</text>
</comment>
<proteinExistence type="predicted"/>
<dbReference type="RefSeq" id="WP_069656125.1">
    <property type="nucleotide sequence ID" value="NZ_MIJF01000010.1"/>
</dbReference>
<evidence type="ECO:0000313" key="2">
    <source>
        <dbReference type="Proteomes" id="UP000243739"/>
    </source>
</evidence>
<dbReference type="STRING" id="337097.BHF71_06840"/>
<accession>A0A1D2YW78</accession>
<gene>
    <name evidence="1" type="ORF">BHF71_06840</name>
</gene>
<name>A0A1D2YW78_9BACI</name>
<sequence length="156" mass="18524">MFFHGINYQHMLFQYPILSPRLTIKRQKMEQKKDRIHLVERFGFEPVHFLESSDTYSIQNCLESCFSFGNVVVVFKELPLPMLQLSKNEVGVPAIDLRLADYFVVETLKLMSDLRKIFPKTPIFYFNQLERISPFIQFKRIKLLKKVRIGEYKASI</sequence>
<reference evidence="1 2" key="1">
    <citation type="submission" date="2016-09" db="EMBL/GenBank/DDBJ databases">
        <title>Draft genome sequence for the type strain of Vulcanibacillus modesticaldus BR, a strictly anaerobic, moderately thermophilic, and nitrate-reducing bacterium from deep sea-hydrothermal vents of the Mid-Atlantic Ridge.</title>
        <authorList>
            <person name="Abin C.A."/>
            <person name="Hollibaugh J.T."/>
        </authorList>
    </citation>
    <scope>NUCLEOTIDE SEQUENCE [LARGE SCALE GENOMIC DNA]</scope>
    <source>
        <strain evidence="1 2">BR</strain>
    </source>
</reference>
<organism evidence="1 2">
    <name type="scientific">Vulcanibacillus modesticaldus</name>
    <dbReference type="NCBI Taxonomy" id="337097"/>
    <lineage>
        <taxon>Bacteria</taxon>
        <taxon>Bacillati</taxon>
        <taxon>Bacillota</taxon>
        <taxon>Bacilli</taxon>
        <taxon>Bacillales</taxon>
        <taxon>Bacillaceae</taxon>
        <taxon>Vulcanibacillus</taxon>
    </lineage>
</organism>
<evidence type="ECO:0000313" key="1">
    <source>
        <dbReference type="EMBL" id="OEF99984.1"/>
    </source>
</evidence>
<protein>
    <submittedName>
        <fullName evidence="1">Uncharacterized protein</fullName>
    </submittedName>
</protein>
<dbReference type="OrthoDB" id="2970588at2"/>
<dbReference type="EMBL" id="MIJF01000010">
    <property type="protein sequence ID" value="OEF99984.1"/>
    <property type="molecule type" value="Genomic_DNA"/>
</dbReference>
<keyword evidence="2" id="KW-1185">Reference proteome</keyword>